<dbReference type="Proteomes" id="UP000273044">
    <property type="component" value="Chromosome"/>
</dbReference>
<reference evidence="8 9" key="1">
    <citation type="submission" date="2018-12" db="EMBL/GenBank/DDBJ databases">
        <authorList>
            <consortium name="Pathogen Informatics"/>
        </authorList>
    </citation>
    <scope>NUCLEOTIDE SEQUENCE [LARGE SCALE GENOMIC DNA]</scope>
    <source>
        <strain evidence="8 9">NCTC12967</strain>
    </source>
</reference>
<dbReference type="PANTHER" id="PTHR31760">
    <property type="entry name" value="S-ADENOSYL-L-METHIONINE-DEPENDENT METHYLTRANSFERASES SUPERFAMILY PROTEIN"/>
    <property type="match status" value="1"/>
</dbReference>
<comment type="similarity">
    <text evidence="6">Belongs to the methyltransferase superfamily. RNA methyltransferase RsmG family.</text>
</comment>
<evidence type="ECO:0000313" key="7">
    <source>
        <dbReference type="EMBL" id="QUC11156.1"/>
    </source>
</evidence>
<keyword evidence="1 6" id="KW-0963">Cytoplasm</keyword>
<dbReference type="Proteomes" id="UP000677180">
    <property type="component" value="Chromosome"/>
</dbReference>
<accession>A0A3N4D1T3</accession>
<evidence type="ECO:0000256" key="6">
    <source>
        <dbReference type="HAMAP-Rule" id="MF_00074"/>
    </source>
</evidence>
<comment type="subcellular location">
    <subcellularLocation>
        <location evidence="6">Cytoplasm</location>
    </subcellularLocation>
</comment>
<dbReference type="GO" id="GO:0070043">
    <property type="term" value="F:rRNA (guanine-N7-)-methyltransferase activity"/>
    <property type="evidence" value="ECO:0007669"/>
    <property type="project" value="UniProtKB-UniRule"/>
</dbReference>
<dbReference type="GeneID" id="64408475"/>
<proteinExistence type="inferred from homology"/>
<dbReference type="Gene3D" id="3.40.50.150">
    <property type="entry name" value="Vaccinia Virus protein VP39"/>
    <property type="match status" value="1"/>
</dbReference>
<keyword evidence="5 6" id="KW-0949">S-adenosyl-L-methionine</keyword>
<evidence type="ECO:0000256" key="2">
    <source>
        <dbReference type="ARBA" id="ARBA00022552"/>
    </source>
</evidence>
<dbReference type="EMBL" id="LR134406">
    <property type="protein sequence ID" value="VEH71748.1"/>
    <property type="molecule type" value="Genomic_DNA"/>
</dbReference>
<dbReference type="EMBL" id="CP072385">
    <property type="protein sequence ID" value="QUC11156.1"/>
    <property type="molecule type" value="Genomic_DNA"/>
</dbReference>
<dbReference type="GO" id="GO:0005829">
    <property type="term" value="C:cytosol"/>
    <property type="evidence" value="ECO:0007669"/>
    <property type="project" value="TreeGrafter"/>
</dbReference>
<evidence type="ECO:0000313" key="9">
    <source>
        <dbReference type="Proteomes" id="UP000273044"/>
    </source>
</evidence>
<protein>
    <recommendedName>
        <fullName evidence="6">Ribosomal RNA small subunit methyltransferase G</fullName>
        <ecNumber evidence="6">2.1.1.-</ecNumber>
    </recommendedName>
    <alternativeName>
        <fullName evidence="6">16S rRNA 7-methylguanosine methyltransferase</fullName>
        <shortName evidence="6">16S rRNA m7G methyltransferase</shortName>
    </alternativeName>
</protein>
<reference evidence="7" key="2">
    <citation type="submission" date="2021-03" db="EMBL/GenBank/DDBJ databases">
        <title>Human Oral Microbial Genomes.</title>
        <authorList>
            <person name="Johnston C.D."/>
            <person name="Chen T."/>
            <person name="Dewhirst F.E."/>
        </authorList>
    </citation>
    <scope>NUCLEOTIDE SEQUENCE</scope>
    <source>
        <strain evidence="7">F0714</strain>
    </source>
</reference>
<feature type="binding site" evidence="6">
    <location>
        <position position="86"/>
    </location>
    <ligand>
        <name>S-adenosyl-L-methionine</name>
        <dbReference type="ChEBI" id="CHEBI:59789"/>
    </ligand>
</feature>
<keyword evidence="4 6" id="KW-0808">Transferase</keyword>
<dbReference type="SUPFAM" id="SSF53335">
    <property type="entry name" value="S-adenosyl-L-methionine-dependent methyltransferases"/>
    <property type="match status" value="1"/>
</dbReference>
<dbReference type="HAMAP" id="MF_00074">
    <property type="entry name" value="16SrRNA_methyltr_G"/>
    <property type="match status" value="1"/>
</dbReference>
<organism evidence="8 9">
    <name type="scientific">Arachnia propionica</name>
    <dbReference type="NCBI Taxonomy" id="1750"/>
    <lineage>
        <taxon>Bacteria</taxon>
        <taxon>Bacillati</taxon>
        <taxon>Actinomycetota</taxon>
        <taxon>Actinomycetes</taxon>
        <taxon>Propionibacteriales</taxon>
        <taxon>Propionibacteriaceae</taxon>
        <taxon>Arachnia</taxon>
    </lineage>
</organism>
<dbReference type="PANTHER" id="PTHR31760:SF0">
    <property type="entry name" value="S-ADENOSYL-L-METHIONINE-DEPENDENT METHYLTRANSFERASES SUPERFAMILY PROTEIN"/>
    <property type="match status" value="1"/>
</dbReference>
<dbReference type="NCBIfam" id="TIGR00138">
    <property type="entry name" value="rsmG_gidB"/>
    <property type="match status" value="1"/>
</dbReference>
<dbReference type="OrthoDB" id="9808773at2"/>
<comment type="function">
    <text evidence="6">Specifically methylates the N7 position of a guanine in 16S rRNA.</text>
</comment>
<evidence type="ECO:0000256" key="3">
    <source>
        <dbReference type="ARBA" id="ARBA00022603"/>
    </source>
</evidence>
<dbReference type="OMA" id="WDRHVLN"/>
<sequence length="216" mass="23705">MAEAEPNDQGLVEEAARAALARRFPERIENLGAYAEMLRTRGIEWGLLGPREAGKVWSRHISNSLALVDVLGRGTDVADVGSGAGLPGIPLALCRDDLQVTLLEPLLRRHNFLTLAVEELGLGERVRVERLRAEDCDETFDVVTCRAVAPLEKLLKWTTPMFFPGGELLALKGAGAEEEIEAARKRLDKCRLTAQVLHVRAVPEIEGTRAIRVLAK</sequence>
<evidence type="ECO:0000256" key="4">
    <source>
        <dbReference type="ARBA" id="ARBA00022679"/>
    </source>
</evidence>
<keyword evidence="2 6" id="KW-0698">rRNA processing</keyword>
<keyword evidence="9" id="KW-1185">Reference proteome</keyword>
<dbReference type="InterPro" id="IPR003682">
    <property type="entry name" value="rRNA_ssu_MeTfrase_G"/>
</dbReference>
<evidence type="ECO:0000256" key="1">
    <source>
        <dbReference type="ARBA" id="ARBA00022490"/>
    </source>
</evidence>
<dbReference type="PIRSF" id="PIRSF003078">
    <property type="entry name" value="GidB"/>
    <property type="match status" value="1"/>
</dbReference>
<dbReference type="EC" id="2.1.1.-" evidence="6"/>
<comment type="caution">
    <text evidence="6">Lacks conserved residue(s) required for the propagation of feature annotation.</text>
</comment>
<dbReference type="InterPro" id="IPR029063">
    <property type="entry name" value="SAM-dependent_MTases_sf"/>
</dbReference>
<keyword evidence="3 6" id="KW-0489">Methyltransferase</keyword>
<feature type="binding site" evidence="6">
    <location>
        <begin position="133"/>
        <end position="134"/>
    </location>
    <ligand>
        <name>S-adenosyl-L-methionine</name>
        <dbReference type="ChEBI" id="CHEBI:59789"/>
    </ligand>
</feature>
<gene>
    <name evidence="6 8" type="primary">rsmG</name>
    <name evidence="7" type="ORF">J5A53_00145</name>
    <name evidence="8" type="ORF">NCTC12967_03076</name>
</gene>
<evidence type="ECO:0000313" key="8">
    <source>
        <dbReference type="EMBL" id="VEH71748.1"/>
    </source>
</evidence>
<name>A0A3N4D1T3_9ACTN</name>
<feature type="binding site" evidence="6">
    <location>
        <position position="146"/>
    </location>
    <ligand>
        <name>S-adenosyl-L-methionine</name>
        <dbReference type="ChEBI" id="CHEBI:59789"/>
    </ligand>
</feature>
<evidence type="ECO:0000256" key="5">
    <source>
        <dbReference type="ARBA" id="ARBA00022691"/>
    </source>
</evidence>
<dbReference type="Pfam" id="PF02527">
    <property type="entry name" value="GidB"/>
    <property type="match status" value="1"/>
</dbReference>
<dbReference type="AlphaFoldDB" id="A0A3N4D1T3"/>
<feature type="binding site" evidence="6">
    <location>
        <position position="81"/>
    </location>
    <ligand>
        <name>S-adenosyl-L-methionine</name>
        <dbReference type="ChEBI" id="CHEBI:59789"/>
    </ligand>
</feature>
<dbReference type="RefSeq" id="WP_014848088.1">
    <property type="nucleotide sequence ID" value="NZ_CAJZDL010000044.1"/>
</dbReference>